<dbReference type="InterPro" id="IPR034646">
    <property type="entry name" value="ADCK3_dom"/>
</dbReference>
<gene>
    <name evidence="2" type="ORF">IC612_00350</name>
</gene>
<dbReference type="InterPro" id="IPR000719">
    <property type="entry name" value="Prot_kinase_dom"/>
</dbReference>
<protein>
    <submittedName>
        <fullName evidence="2">AarF/ABC1/UbiB kinase family protein</fullName>
    </submittedName>
</protein>
<organism evidence="2 3">
    <name type="scientific">Planobacterium oryzisoli</name>
    <dbReference type="NCBI Taxonomy" id="2771435"/>
    <lineage>
        <taxon>Bacteria</taxon>
        <taxon>Pseudomonadati</taxon>
        <taxon>Bacteroidota</taxon>
        <taxon>Flavobacteriia</taxon>
        <taxon>Flavobacteriales</taxon>
        <taxon>Weeksellaceae</taxon>
        <taxon>Chryseobacterium group</taxon>
        <taxon>Chryseobacterium</taxon>
    </lineage>
</organism>
<dbReference type="PANTHER" id="PTHR43173">
    <property type="entry name" value="ABC1 FAMILY PROTEIN"/>
    <property type="match status" value="1"/>
</dbReference>
<dbReference type="AlphaFoldDB" id="A0A930YTU0"/>
<dbReference type="GO" id="GO:0005524">
    <property type="term" value="F:ATP binding"/>
    <property type="evidence" value="ECO:0007669"/>
    <property type="project" value="InterPro"/>
</dbReference>
<dbReference type="Pfam" id="PF03109">
    <property type="entry name" value="ABC1"/>
    <property type="match status" value="1"/>
</dbReference>
<evidence type="ECO:0000259" key="1">
    <source>
        <dbReference type="PROSITE" id="PS50011"/>
    </source>
</evidence>
<dbReference type="PANTHER" id="PTHR43173:SF19">
    <property type="entry name" value="AARF DOMAIN-CONTAINING PROTEIN KINASE 1"/>
    <property type="match status" value="1"/>
</dbReference>
<evidence type="ECO:0000313" key="3">
    <source>
        <dbReference type="Proteomes" id="UP000694480"/>
    </source>
</evidence>
<feature type="domain" description="Protein kinase" evidence="1">
    <location>
        <begin position="122"/>
        <end position="445"/>
    </location>
</feature>
<dbReference type="SUPFAM" id="SSF56112">
    <property type="entry name" value="Protein kinase-like (PK-like)"/>
    <property type="match status" value="1"/>
</dbReference>
<dbReference type="InterPro" id="IPR051130">
    <property type="entry name" value="Mito_struct-func_regulator"/>
</dbReference>
<keyword evidence="2" id="KW-0808">Transferase</keyword>
<evidence type="ECO:0000313" key="2">
    <source>
        <dbReference type="EMBL" id="MBF5026247.1"/>
    </source>
</evidence>
<dbReference type="GO" id="GO:0004672">
    <property type="term" value="F:protein kinase activity"/>
    <property type="evidence" value="ECO:0007669"/>
    <property type="project" value="InterPro"/>
</dbReference>
<dbReference type="Proteomes" id="UP000694480">
    <property type="component" value="Unassembled WGS sequence"/>
</dbReference>
<keyword evidence="2" id="KW-0418">Kinase</keyword>
<accession>A0A930YTU0</accession>
<dbReference type="PROSITE" id="PS50011">
    <property type="entry name" value="PROTEIN_KINASE_DOM"/>
    <property type="match status" value="1"/>
</dbReference>
<keyword evidence="3" id="KW-1185">Reference proteome</keyword>
<dbReference type="InterPro" id="IPR011009">
    <property type="entry name" value="Kinase-like_dom_sf"/>
</dbReference>
<comment type="caution">
    <text evidence="2">The sequence shown here is derived from an EMBL/GenBank/DDBJ whole genome shotgun (WGS) entry which is preliminary data.</text>
</comment>
<proteinExistence type="predicted"/>
<reference evidence="2" key="1">
    <citation type="submission" date="2020-11" db="EMBL/GenBank/DDBJ databases">
        <title>Genome seq and assembly of Planobacterium sp.</title>
        <authorList>
            <person name="Chhetri G."/>
        </authorList>
    </citation>
    <scope>NUCLEOTIDE SEQUENCE</scope>
    <source>
        <strain evidence="2">GCR5</strain>
    </source>
</reference>
<dbReference type="CDD" id="cd13970">
    <property type="entry name" value="ABC1_ADCK3"/>
    <property type="match status" value="1"/>
</dbReference>
<name>A0A930YTU0_9FLAO</name>
<dbReference type="InterPro" id="IPR004147">
    <property type="entry name" value="ABC1_dom"/>
</dbReference>
<dbReference type="EMBL" id="JADKYY010000001">
    <property type="protein sequence ID" value="MBF5026247.1"/>
    <property type="molecule type" value="Genomic_DNA"/>
</dbReference>
<dbReference type="Gene3D" id="1.10.510.10">
    <property type="entry name" value="Transferase(Phosphotransferase) domain 1"/>
    <property type="match status" value="1"/>
</dbReference>
<dbReference type="RefSeq" id="WP_194738182.1">
    <property type="nucleotide sequence ID" value="NZ_JADKYY010000001.1"/>
</dbReference>
<sequence length="445" mass="50918">MKTVDSIPVSKAARTGTLLKAGAKVGVNYLRYYGDRVLGDKDQAQEKLERSNAKDIYKSLETMKGSGLKVAQMLSMEKTLLPQAYVEQFSLSQFSVPPLSIALVRKTFRKDLGSNPEELFDSFASDALFAASIGQVHRAEKNDHTYAVKIQYPGVRDSVSSDLQLLRPFALRILGLPEKGSEIYFSEVEQKLLEETDYALECMQSQSIAAACSHIPGLRFPKYYPELSSPRILTMDFMQGQHISQFVDDRANEPLRQRVAQSLWDFYMYQFHVLRKVHADPHPGNFIVSSEGQLQPIDFGCMKELPDAFYRPYFSLVRPEIIEDERKFNNALYALEILRTEDSAEETAFFTQLFKEILVLITQPFSQSTFDFSSKEFMHKLTTIGARYAKMKELRSYNTNRGSKHFIYMNRTLFGLFQLMHQISTGPILVERYKNFTNPTHTVAN</sequence>